<feature type="compositionally biased region" description="Polar residues" evidence="5">
    <location>
        <begin position="383"/>
        <end position="392"/>
    </location>
</feature>
<name>A0A3N4LQE8_9PEZI</name>
<feature type="region of interest" description="Disordered" evidence="5">
    <location>
        <begin position="383"/>
        <end position="417"/>
    </location>
</feature>
<dbReference type="Pfam" id="PF13639">
    <property type="entry name" value="zf-RING_2"/>
    <property type="match status" value="1"/>
</dbReference>
<gene>
    <name evidence="8" type="ORF">L211DRAFT_306090</name>
</gene>
<dbReference type="PANTHER" id="PTHR23164:SF30">
    <property type="entry name" value="EARLY ENDOSOME ANTIGEN 1"/>
    <property type="match status" value="1"/>
</dbReference>
<dbReference type="AlphaFoldDB" id="A0A3N4LQE8"/>
<feature type="region of interest" description="Disordered" evidence="5">
    <location>
        <begin position="1"/>
        <end position="53"/>
    </location>
</feature>
<evidence type="ECO:0000259" key="6">
    <source>
        <dbReference type="PROSITE" id="PS50089"/>
    </source>
</evidence>
<evidence type="ECO:0000256" key="4">
    <source>
        <dbReference type="PROSITE-ProRule" id="PRU00175"/>
    </source>
</evidence>
<dbReference type="InterPro" id="IPR011011">
    <property type="entry name" value="Znf_FYVE_PHD"/>
</dbReference>
<proteinExistence type="predicted"/>
<keyword evidence="9" id="KW-1185">Reference proteome</keyword>
<keyword evidence="2 4" id="KW-0863">Zinc-finger</keyword>
<dbReference type="SMART" id="SM00184">
    <property type="entry name" value="RING"/>
    <property type="match status" value="1"/>
</dbReference>
<dbReference type="InterPro" id="IPR013083">
    <property type="entry name" value="Znf_RING/FYVE/PHD"/>
</dbReference>
<dbReference type="SMART" id="SM00064">
    <property type="entry name" value="FYVE"/>
    <property type="match status" value="1"/>
</dbReference>
<feature type="compositionally biased region" description="Polar residues" evidence="5">
    <location>
        <begin position="243"/>
        <end position="274"/>
    </location>
</feature>
<dbReference type="Gene3D" id="3.30.40.10">
    <property type="entry name" value="Zinc/RING finger domain, C3HC4 (zinc finger)"/>
    <property type="match status" value="2"/>
</dbReference>
<sequence>MDGSSSNSRPQHPSLPPPPTLYQVPPVPGRQSHYRSLLHPLGPGSSSALSPIPPTSFPPSYHQLYNHPGVYYTHPSVPGLDPLADPSQQQPRVAQGQLSQLPEWQPDHLVRNCPICDSPFTLFFRRHHCRKCGRVVCAQCSPNRLTLASSAVVRPPGEVLPTQGLDALGLPSSAQFDGLLEGGIHSSPGSGTSNRHSWAGSINTPGEQNSVGFFDWRANEDPPPGMENVRVCCDCFAGSSSGQHDYRSASGSSTSIHRTWNGSGSPTRTSTSELWTPARVNAPDTNGRRRRQSLQGGRSLPYNYNPPTPSHQNPTYIPQGPASGPNYTFPPPIPSPQSHSHHNPAYFLPPQLQAKYANYFTAHERMSGVSGSSQYGQSLIHMPQSNASQSNGPQPTQPQHISQPHSQPRAPTGSSQAKLKETDYCPICTLHLPPPHPETGDESAREAHIQDCIRSHEASSTPHGRSNNFLAAASPADTTDLLGSTPGGMNMIEFLRQSGMAPTKASGRMVVYKAREEDTWDYSSEDGKGNAQNKVSSSNTMAIDTTEGEVSTATGTPPLPSTKGTCRKKAECVICFEEFEVGELIARLECLCRYHKSCIREWFDRKGNGDCPVHAIRE</sequence>
<evidence type="ECO:0000313" key="9">
    <source>
        <dbReference type="Proteomes" id="UP000267821"/>
    </source>
</evidence>
<organism evidence="8 9">
    <name type="scientific">Terfezia boudieri ATCC MYA-4762</name>
    <dbReference type="NCBI Taxonomy" id="1051890"/>
    <lineage>
        <taxon>Eukaryota</taxon>
        <taxon>Fungi</taxon>
        <taxon>Dikarya</taxon>
        <taxon>Ascomycota</taxon>
        <taxon>Pezizomycotina</taxon>
        <taxon>Pezizomycetes</taxon>
        <taxon>Pezizales</taxon>
        <taxon>Pezizaceae</taxon>
        <taxon>Terfezia</taxon>
    </lineage>
</organism>
<dbReference type="InterPro" id="IPR000306">
    <property type="entry name" value="Znf_FYVE"/>
</dbReference>
<evidence type="ECO:0000256" key="1">
    <source>
        <dbReference type="ARBA" id="ARBA00022723"/>
    </source>
</evidence>
<feature type="compositionally biased region" description="Pro residues" evidence="5">
    <location>
        <begin position="13"/>
        <end position="28"/>
    </location>
</feature>
<evidence type="ECO:0000256" key="3">
    <source>
        <dbReference type="ARBA" id="ARBA00022833"/>
    </source>
</evidence>
<reference evidence="8 9" key="1">
    <citation type="journal article" date="2018" name="Nat. Ecol. Evol.">
        <title>Pezizomycetes genomes reveal the molecular basis of ectomycorrhizal truffle lifestyle.</title>
        <authorList>
            <person name="Murat C."/>
            <person name="Payen T."/>
            <person name="Noel B."/>
            <person name="Kuo A."/>
            <person name="Morin E."/>
            <person name="Chen J."/>
            <person name="Kohler A."/>
            <person name="Krizsan K."/>
            <person name="Balestrini R."/>
            <person name="Da Silva C."/>
            <person name="Montanini B."/>
            <person name="Hainaut M."/>
            <person name="Levati E."/>
            <person name="Barry K.W."/>
            <person name="Belfiori B."/>
            <person name="Cichocki N."/>
            <person name="Clum A."/>
            <person name="Dockter R.B."/>
            <person name="Fauchery L."/>
            <person name="Guy J."/>
            <person name="Iotti M."/>
            <person name="Le Tacon F."/>
            <person name="Lindquist E.A."/>
            <person name="Lipzen A."/>
            <person name="Malagnac F."/>
            <person name="Mello A."/>
            <person name="Molinier V."/>
            <person name="Miyauchi S."/>
            <person name="Poulain J."/>
            <person name="Riccioni C."/>
            <person name="Rubini A."/>
            <person name="Sitrit Y."/>
            <person name="Splivallo R."/>
            <person name="Traeger S."/>
            <person name="Wang M."/>
            <person name="Zifcakova L."/>
            <person name="Wipf D."/>
            <person name="Zambonelli A."/>
            <person name="Paolocci F."/>
            <person name="Nowrousian M."/>
            <person name="Ottonello S."/>
            <person name="Baldrian P."/>
            <person name="Spatafora J.W."/>
            <person name="Henrissat B."/>
            <person name="Nagy L.G."/>
            <person name="Aury J.M."/>
            <person name="Wincker P."/>
            <person name="Grigoriev I.V."/>
            <person name="Bonfante P."/>
            <person name="Martin F.M."/>
        </authorList>
    </citation>
    <scope>NUCLEOTIDE SEQUENCE [LARGE SCALE GENOMIC DNA]</scope>
    <source>
        <strain evidence="8 9">ATCC MYA-4762</strain>
    </source>
</reference>
<dbReference type="PANTHER" id="PTHR23164">
    <property type="entry name" value="EARLY ENDOSOME ANTIGEN 1"/>
    <property type="match status" value="1"/>
</dbReference>
<dbReference type="InterPro" id="IPR017455">
    <property type="entry name" value="Znf_FYVE-rel"/>
</dbReference>
<evidence type="ECO:0000259" key="7">
    <source>
        <dbReference type="PROSITE" id="PS50178"/>
    </source>
</evidence>
<protein>
    <recommendedName>
        <fullName evidence="10">FYVE-domain-containing protein</fullName>
    </recommendedName>
</protein>
<feature type="compositionally biased region" description="Low complexity" evidence="5">
    <location>
        <begin position="393"/>
        <end position="408"/>
    </location>
</feature>
<evidence type="ECO:0000256" key="5">
    <source>
        <dbReference type="SAM" id="MobiDB-lite"/>
    </source>
</evidence>
<dbReference type="PROSITE" id="PS50089">
    <property type="entry name" value="ZF_RING_2"/>
    <property type="match status" value="1"/>
</dbReference>
<keyword evidence="1" id="KW-0479">Metal-binding</keyword>
<dbReference type="EMBL" id="ML121549">
    <property type="protein sequence ID" value="RPB22861.1"/>
    <property type="molecule type" value="Genomic_DNA"/>
</dbReference>
<evidence type="ECO:0008006" key="10">
    <source>
        <dbReference type="Google" id="ProtNLM"/>
    </source>
</evidence>
<feature type="domain" description="RING-type" evidence="6">
    <location>
        <begin position="572"/>
        <end position="614"/>
    </location>
</feature>
<dbReference type="STRING" id="1051890.A0A3N4LQE8"/>
<dbReference type="Pfam" id="PF01363">
    <property type="entry name" value="FYVE"/>
    <property type="match status" value="1"/>
</dbReference>
<keyword evidence="3" id="KW-0862">Zinc</keyword>
<dbReference type="SUPFAM" id="SSF57903">
    <property type="entry name" value="FYVE/PHD zinc finger"/>
    <property type="match status" value="1"/>
</dbReference>
<accession>A0A3N4LQE8</accession>
<dbReference type="CDD" id="cd16489">
    <property type="entry name" value="mRING-CH-C4HC2H_ZNRF"/>
    <property type="match status" value="1"/>
</dbReference>
<dbReference type="Proteomes" id="UP000267821">
    <property type="component" value="Unassembled WGS sequence"/>
</dbReference>
<feature type="region of interest" description="Disordered" evidence="5">
    <location>
        <begin position="243"/>
        <end position="346"/>
    </location>
</feature>
<feature type="domain" description="FYVE-type" evidence="7">
    <location>
        <begin position="107"/>
        <end position="147"/>
    </location>
</feature>
<dbReference type="PROSITE" id="PS50178">
    <property type="entry name" value="ZF_FYVE"/>
    <property type="match status" value="1"/>
</dbReference>
<dbReference type="InParanoid" id="A0A3N4LQE8"/>
<dbReference type="GO" id="GO:0008270">
    <property type="term" value="F:zinc ion binding"/>
    <property type="evidence" value="ECO:0007669"/>
    <property type="project" value="UniProtKB-KW"/>
</dbReference>
<dbReference type="SUPFAM" id="SSF57850">
    <property type="entry name" value="RING/U-box"/>
    <property type="match status" value="1"/>
</dbReference>
<evidence type="ECO:0000256" key="2">
    <source>
        <dbReference type="ARBA" id="ARBA00022771"/>
    </source>
</evidence>
<feature type="compositionally biased region" description="Low complexity" evidence="5">
    <location>
        <begin position="37"/>
        <end position="50"/>
    </location>
</feature>
<dbReference type="InterPro" id="IPR001841">
    <property type="entry name" value="Znf_RING"/>
</dbReference>
<dbReference type="OrthoDB" id="660555at2759"/>
<evidence type="ECO:0000313" key="8">
    <source>
        <dbReference type="EMBL" id="RPB22861.1"/>
    </source>
</evidence>